<evidence type="ECO:0000256" key="1">
    <source>
        <dbReference type="SAM" id="MobiDB-lite"/>
    </source>
</evidence>
<organism evidence="2 3">
    <name type="scientific">Aspergillus terreus (strain NIH 2624 / FGSC A1156)</name>
    <dbReference type="NCBI Taxonomy" id="341663"/>
    <lineage>
        <taxon>Eukaryota</taxon>
        <taxon>Fungi</taxon>
        <taxon>Dikarya</taxon>
        <taxon>Ascomycota</taxon>
        <taxon>Pezizomycotina</taxon>
        <taxon>Eurotiomycetes</taxon>
        <taxon>Eurotiomycetidae</taxon>
        <taxon>Eurotiales</taxon>
        <taxon>Aspergillaceae</taxon>
        <taxon>Aspergillus</taxon>
        <taxon>Aspergillus subgen. Circumdati</taxon>
    </lineage>
</organism>
<dbReference type="AlphaFoldDB" id="Q0CYP0"/>
<dbReference type="HOGENOM" id="CLU_2527034_0_0_1"/>
<dbReference type="VEuPathDB" id="FungiDB:ATEG_01194"/>
<dbReference type="OrthoDB" id="4463553at2759"/>
<dbReference type="GeneID" id="4316218"/>
<accession>Q0CYP0</accession>
<name>Q0CYP0_ASPTN</name>
<feature type="compositionally biased region" description="Polar residues" evidence="1">
    <location>
        <begin position="30"/>
        <end position="47"/>
    </location>
</feature>
<dbReference type="EMBL" id="CH476595">
    <property type="protein sequence ID" value="EAU37951.1"/>
    <property type="molecule type" value="Genomic_DNA"/>
</dbReference>
<evidence type="ECO:0000313" key="2">
    <source>
        <dbReference type="EMBL" id="EAU37951.1"/>
    </source>
</evidence>
<dbReference type="Proteomes" id="UP000007963">
    <property type="component" value="Unassembled WGS sequence"/>
</dbReference>
<reference evidence="3" key="1">
    <citation type="submission" date="2005-09" db="EMBL/GenBank/DDBJ databases">
        <title>Annotation of the Aspergillus terreus NIH2624 genome.</title>
        <authorList>
            <person name="Birren B.W."/>
            <person name="Lander E.S."/>
            <person name="Galagan J.E."/>
            <person name="Nusbaum C."/>
            <person name="Devon K."/>
            <person name="Henn M."/>
            <person name="Ma L.-J."/>
            <person name="Jaffe D.B."/>
            <person name="Butler J."/>
            <person name="Alvarez P."/>
            <person name="Gnerre S."/>
            <person name="Grabherr M."/>
            <person name="Kleber M."/>
            <person name="Mauceli E.W."/>
            <person name="Brockman W."/>
            <person name="Rounsley S."/>
            <person name="Young S.K."/>
            <person name="LaButti K."/>
            <person name="Pushparaj V."/>
            <person name="DeCaprio D."/>
            <person name="Crawford M."/>
            <person name="Koehrsen M."/>
            <person name="Engels R."/>
            <person name="Montgomery P."/>
            <person name="Pearson M."/>
            <person name="Howarth C."/>
            <person name="Larson L."/>
            <person name="Luoma S."/>
            <person name="White J."/>
            <person name="Alvarado L."/>
            <person name="Kodira C.D."/>
            <person name="Zeng Q."/>
            <person name="Oleary S."/>
            <person name="Yandava C."/>
            <person name="Denning D.W."/>
            <person name="Nierman W.C."/>
            <person name="Milne T."/>
            <person name="Madden K."/>
        </authorList>
    </citation>
    <scope>NUCLEOTIDE SEQUENCE [LARGE SCALE GENOMIC DNA]</scope>
    <source>
        <strain evidence="3">NIH 2624 / FGSC A1156</strain>
    </source>
</reference>
<proteinExistence type="predicted"/>
<sequence>MADLPEFSRKEPSTGTLLQQSRERSDNIKENLSNPSTEPTAGVSNDQGRAPVQQDLGKGSVQRAQVDGGGSARTVDHIGNWSGANINRAELCFAHLQRLLLPFEL</sequence>
<dbReference type="RefSeq" id="XP_001208559.1">
    <property type="nucleotide sequence ID" value="XM_001208559.1"/>
</dbReference>
<feature type="region of interest" description="Disordered" evidence="1">
    <location>
        <begin position="1"/>
        <end position="74"/>
    </location>
</feature>
<gene>
    <name evidence="2" type="ORF">ATEG_01194</name>
</gene>
<dbReference type="OMA" id="MVERMTG"/>
<protein>
    <submittedName>
        <fullName evidence="2">Uncharacterized protein</fullName>
    </submittedName>
</protein>
<feature type="compositionally biased region" description="Basic and acidic residues" evidence="1">
    <location>
        <begin position="1"/>
        <end position="12"/>
    </location>
</feature>
<evidence type="ECO:0000313" key="3">
    <source>
        <dbReference type="Proteomes" id="UP000007963"/>
    </source>
</evidence>